<dbReference type="Proteomes" id="UP001066276">
    <property type="component" value="Chromosome 9"/>
</dbReference>
<proteinExistence type="predicted"/>
<name>A0AAV7MMQ1_PLEWA</name>
<evidence type="ECO:0000313" key="2">
    <source>
        <dbReference type="Proteomes" id="UP001066276"/>
    </source>
</evidence>
<comment type="caution">
    <text evidence="1">The sequence shown here is derived from an EMBL/GenBank/DDBJ whole genome shotgun (WGS) entry which is preliminary data.</text>
</comment>
<dbReference type="EMBL" id="JANPWB010000013">
    <property type="protein sequence ID" value="KAJ1104873.1"/>
    <property type="molecule type" value="Genomic_DNA"/>
</dbReference>
<organism evidence="1 2">
    <name type="scientific">Pleurodeles waltl</name>
    <name type="common">Iberian ribbed newt</name>
    <dbReference type="NCBI Taxonomy" id="8319"/>
    <lineage>
        <taxon>Eukaryota</taxon>
        <taxon>Metazoa</taxon>
        <taxon>Chordata</taxon>
        <taxon>Craniata</taxon>
        <taxon>Vertebrata</taxon>
        <taxon>Euteleostomi</taxon>
        <taxon>Amphibia</taxon>
        <taxon>Batrachia</taxon>
        <taxon>Caudata</taxon>
        <taxon>Salamandroidea</taxon>
        <taxon>Salamandridae</taxon>
        <taxon>Pleurodelinae</taxon>
        <taxon>Pleurodeles</taxon>
    </lineage>
</organism>
<reference evidence="1" key="1">
    <citation type="journal article" date="2022" name="bioRxiv">
        <title>Sequencing and chromosome-scale assembly of the giantPleurodeles waltlgenome.</title>
        <authorList>
            <person name="Brown T."/>
            <person name="Elewa A."/>
            <person name="Iarovenko S."/>
            <person name="Subramanian E."/>
            <person name="Araus A.J."/>
            <person name="Petzold A."/>
            <person name="Susuki M."/>
            <person name="Suzuki K.-i.T."/>
            <person name="Hayashi T."/>
            <person name="Toyoda A."/>
            <person name="Oliveira C."/>
            <person name="Osipova E."/>
            <person name="Leigh N.D."/>
            <person name="Simon A."/>
            <person name="Yun M.H."/>
        </authorList>
    </citation>
    <scope>NUCLEOTIDE SEQUENCE</scope>
    <source>
        <strain evidence="1">20211129_DDA</strain>
        <tissue evidence="1">Liver</tissue>
    </source>
</reference>
<accession>A0AAV7MMQ1</accession>
<gene>
    <name evidence="1" type="ORF">NDU88_002281</name>
</gene>
<sequence>MNPAVLPRSQSACVRVRLYVCERAQEEEAGLSQHSKGTVSVRQTHTHVICNLTTQTGNDPGHISCRAEQI</sequence>
<keyword evidence="2" id="KW-1185">Reference proteome</keyword>
<dbReference type="AlphaFoldDB" id="A0AAV7MMQ1"/>
<protein>
    <submittedName>
        <fullName evidence="1">Uncharacterized protein</fullName>
    </submittedName>
</protein>
<evidence type="ECO:0000313" key="1">
    <source>
        <dbReference type="EMBL" id="KAJ1104873.1"/>
    </source>
</evidence>